<evidence type="ECO:0000313" key="2">
    <source>
        <dbReference type="EMBL" id="JAS37079.1"/>
    </source>
</evidence>
<organism evidence="2">
    <name type="scientific">Clastoptera arizonana</name>
    <name type="common">Arizona spittle bug</name>
    <dbReference type="NCBI Taxonomy" id="38151"/>
    <lineage>
        <taxon>Eukaryota</taxon>
        <taxon>Metazoa</taxon>
        <taxon>Ecdysozoa</taxon>
        <taxon>Arthropoda</taxon>
        <taxon>Hexapoda</taxon>
        <taxon>Insecta</taxon>
        <taxon>Pterygota</taxon>
        <taxon>Neoptera</taxon>
        <taxon>Paraneoptera</taxon>
        <taxon>Hemiptera</taxon>
        <taxon>Auchenorrhyncha</taxon>
        <taxon>Cercopoidea</taxon>
        <taxon>Clastopteridae</taxon>
        <taxon>Clastoptera</taxon>
    </lineage>
</organism>
<proteinExistence type="predicted"/>
<dbReference type="AlphaFoldDB" id="A0A1B6EGN4"/>
<reference evidence="2" key="1">
    <citation type="submission" date="2015-12" db="EMBL/GenBank/DDBJ databases">
        <title>De novo transcriptome assembly of four potential Pierce s Disease insect vectors from Arizona vineyards.</title>
        <authorList>
            <person name="Tassone E.E."/>
        </authorList>
    </citation>
    <scope>NUCLEOTIDE SEQUENCE</scope>
</reference>
<feature type="signal peptide" evidence="1">
    <location>
        <begin position="1"/>
        <end position="23"/>
    </location>
</feature>
<name>A0A1B6EGN4_9HEMI</name>
<gene>
    <name evidence="2" type="ORF">g.27712</name>
</gene>
<feature type="chain" id="PRO_5008582101" evidence="1">
    <location>
        <begin position="24"/>
        <end position="157"/>
    </location>
</feature>
<dbReference type="EMBL" id="GEDC01000219">
    <property type="protein sequence ID" value="JAS37079.1"/>
    <property type="molecule type" value="Transcribed_RNA"/>
</dbReference>
<protein>
    <submittedName>
        <fullName evidence="2">Uncharacterized protein</fullName>
    </submittedName>
</protein>
<sequence>MIFSGMKKSSAIILFTILKIVFLNEYKTICLDESRNSKSKYITEVEKDILTIYDNPKGSPDNLLQLAKTYLHTMQDLKISILEKRQEATNYAISLFEKYAYEGSKHSHLIPYGNFIKVFGWNMSDIKAYHSIITSTRRVWKEILKAIGAEISEELSM</sequence>
<accession>A0A1B6EGN4</accession>
<evidence type="ECO:0000256" key="1">
    <source>
        <dbReference type="SAM" id="SignalP"/>
    </source>
</evidence>
<keyword evidence="1" id="KW-0732">Signal</keyword>